<reference evidence="2" key="1">
    <citation type="submission" date="2021-07" db="EMBL/GenBank/DDBJ databases">
        <authorList>
            <person name="Branca A.L. A."/>
        </authorList>
    </citation>
    <scope>NUCLEOTIDE SEQUENCE</scope>
</reference>
<dbReference type="GO" id="GO:0070096">
    <property type="term" value="P:mitochondrial outer membrane translocase complex assembly"/>
    <property type="evidence" value="ECO:0007669"/>
    <property type="project" value="InterPro"/>
</dbReference>
<dbReference type="InterPro" id="IPR037652">
    <property type="entry name" value="Mim2"/>
</dbReference>
<dbReference type="Pfam" id="PF19117">
    <property type="entry name" value="Mim2"/>
    <property type="match status" value="1"/>
</dbReference>
<dbReference type="OrthoDB" id="3609at2759"/>
<dbReference type="GO" id="GO:0005741">
    <property type="term" value="C:mitochondrial outer membrane"/>
    <property type="evidence" value="ECO:0007669"/>
    <property type="project" value="TreeGrafter"/>
</dbReference>
<sequence>MRANVRSEAVEHSAVLGIFLSPLSDIHVIPIHDYLIIVDPPPETRASRTTARQLISLLGCTPLIMSSTPESSNPSFSMSAYMVPSQNSYESDDEVASLPSESTTDSDLDTLSEYSSDAEEEWRESIQQLELLLSMVLVPFIGKLMGRRCAYWSWSRFMQWKYPVEVVIQNPAAFKAAGVVEAAATL</sequence>
<proteinExistence type="predicted"/>
<gene>
    <name evidence="2" type="ORF">PSALAMII_LOCUS7576</name>
</gene>
<name>A0A9W4JKP0_9EURO</name>
<dbReference type="PANTHER" id="PTHR28230:SF1">
    <property type="entry name" value="MITOCHONDRIAL IMPORT PROTEIN 2"/>
    <property type="match status" value="1"/>
</dbReference>
<dbReference type="Proteomes" id="UP001152592">
    <property type="component" value="Unassembled WGS sequence"/>
</dbReference>
<dbReference type="AlphaFoldDB" id="A0A9W4JKP0"/>
<feature type="compositionally biased region" description="Acidic residues" evidence="1">
    <location>
        <begin position="104"/>
        <end position="114"/>
    </location>
</feature>
<feature type="region of interest" description="Disordered" evidence="1">
    <location>
        <begin position="92"/>
        <end position="114"/>
    </location>
</feature>
<comment type="caution">
    <text evidence="2">The sequence shown here is derived from an EMBL/GenBank/DDBJ whole genome shotgun (WGS) entry which is preliminary data.</text>
</comment>
<evidence type="ECO:0000313" key="3">
    <source>
        <dbReference type="Proteomes" id="UP001152592"/>
    </source>
</evidence>
<dbReference type="EMBL" id="CAJVPD010000253">
    <property type="protein sequence ID" value="CAG8400010.1"/>
    <property type="molecule type" value="Genomic_DNA"/>
</dbReference>
<dbReference type="PANTHER" id="PTHR28230">
    <property type="entry name" value="CHROMOSOME 1, WHOLE GENOME SHOTGUN SEQUENCE"/>
    <property type="match status" value="1"/>
</dbReference>
<organism evidence="2 3">
    <name type="scientific">Penicillium salamii</name>
    <dbReference type="NCBI Taxonomy" id="1612424"/>
    <lineage>
        <taxon>Eukaryota</taxon>
        <taxon>Fungi</taxon>
        <taxon>Dikarya</taxon>
        <taxon>Ascomycota</taxon>
        <taxon>Pezizomycotina</taxon>
        <taxon>Eurotiomycetes</taxon>
        <taxon>Eurotiomycetidae</taxon>
        <taxon>Eurotiales</taxon>
        <taxon>Aspergillaceae</taxon>
        <taxon>Penicillium</taxon>
    </lineage>
</organism>
<evidence type="ECO:0000256" key="1">
    <source>
        <dbReference type="SAM" id="MobiDB-lite"/>
    </source>
</evidence>
<accession>A0A9W4JKP0</accession>
<dbReference type="GO" id="GO:0045040">
    <property type="term" value="P:protein insertion into mitochondrial outer membrane"/>
    <property type="evidence" value="ECO:0007669"/>
    <property type="project" value="InterPro"/>
</dbReference>
<evidence type="ECO:0000313" key="2">
    <source>
        <dbReference type="EMBL" id="CAG8400010.1"/>
    </source>
</evidence>
<protein>
    <submittedName>
        <fullName evidence="2">Uncharacterized protein</fullName>
    </submittedName>
</protein>